<dbReference type="SUPFAM" id="SSF57701">
    <property type="entry name" value="Zn2/Cys6 DNA-binding domain"/>
    <property type="match status" value="1"/>
</dbReference>
<protein>
    <recommendedName>
        <fullName evidence="9">Zn(2)-C6 fungal-type domain-containing protein</fullName>
    </recommendedName>
</protein>
<evidence type="ECO:0000256" key="2">
    <source>
        <dbReference type="ARBA" id="ARBA00022833"/>
    </source>
</evidence>
<evidence type="ECO:0000313" key="7">
    <source>
        <dbReference type="EMBL" id="KAL2069496.1"/>
    </source>
</evidence>
<keyword evidence="4" id="KW-0238">DNA-binding</keyword>
<keyword evidence="5" id="KW-0804">Transcription</keyword>
<evidence type="ECO:0000313" key="8">
    <source>
        <dbReference type="Proteomes" id="UP001595075"/>
    </source>
</evidence>
<keyword evidence="2" id="KW-0862">Zinc</keyword>
<evidence type="ECO:0000256" key="6">
    <source>
        <dbReference type="ARBA" id="ARBA00023242"/>
    </source>
</evidence>
<keyword evidence="3" id="KW-0805">Transcription regulation</keyword>
<keyword evidence="6" id="KW-0539">Nucleus</keyword>
<evidence type="ECO:0000256" key="3">
    <source>
        <dbReference type="ARBA" id="ARBA00023015"/>
    </source>
</evidence>
<keyword evidence="8" id="KW-1185">Reference proteome</keyword>
<organism evidence="7 8">
    <name type="scientific">Oculimacula yallundae</name>
    <dbReference type="NCBI Taxonomy" id="86028"/>
    <lineage>
        <taxon>Eukaryota</taxon>
        <taxon>Fungi</taxon>
        <taxon>Dikarya</taxon>
        <taxon>Ascomycota</taxon>
        <taxon>Pezizomycotina</taxon>
        <taxon>Leotiomycetes</taxon>
        <taxon>Helotiales</taxon>
        <taxon>Ploettnerulaceae</taxon>
        <taxon>Oculimacula</taxon>
    </lineage>
</organism>
<dbReference type="InterPro" id="IPR036864">
    <property type="entry name" value="Zn2-C6_fun-type_DNA-bd_sf"/>
</dbReference>
<gene>
    <name evidence="7" type="ORF">VTL71DRAFT_14175</name>
</gene>
<dbReference type="InterPro" id="IPR052360">
    <property type="entry name" value="Transcr_Regulatory_Proteins"/>
</dbReference>
<dbReference type="EMBL" id="JAZHXI010000007">
    <property type="protein sequence ID" value="KAL2069496.1"/>
    <property type="molecule type" value="Genomic_DNA"/>
</dbReference>
<evidence type="ECO:0000256" key="5">
    <source>
        <dbReference type="ARBA" id="ARBA00023163"/>
    </source>
</evidence>
<dbReference type="PANTHER" id="PTHR36206:SF12">
    <property type="entry name" value="ASPERCRYPTIN BIOSYNTHESIS CLUSTER-SPECIFIC TRANSCRIPTION REGULATOR ATNN-RELATED"/>
    <property type="match status" value="1"/>
</dbReference>
<proteinExistence type="predicted"/>
<sequence>MGPPRSRATGKKSRNGCKTCKIRRVKCDESKPLCLRDNRGPFFTILPKKQAAVLAPSPAPTKTFKIVLEPQPASSFSDQESRYFNYFRQSTASCLAEYLDTKLWNCIVLQATEQTLPVKHSVIALGALHKTLQEDPCPHSTDGNLQQNPHYRFALQQYGKSLKLTRAACTATAIDTRTLLISCFLSICFEGIHGSTDAAVAHIKSGLSILNEFCGKESKKISTAERQLLPGVLEDEIISVLARLDTDLTSLVEIEPVVMHPKVQIVVREVFRCMPSDQFESLTSARKYLDLLLREVGIFVTSSNEQHWNPILPRESFIDPDSGLYVDLHPDPETCLRPTLVQQADRAGFLDCLEKWQHTFLSLTKSACAQQTPDAGLATTALNLRVICASVSLKCCFGPEITYDAFIPEFEMALQLAQTLHASGPSSKGPRPTFITSSILIRSLYFIAIKCRVLRVRVGALRILEGMKRREGIWDAGFVSGVIKCVVAIEEGWEGDDGEKADWYEEYVGEETDAELPPESRRITSLKTSFDVYKRIGNIRFFQTVNGDDGATFLVGKRDIMW</sequence>
<dbReference type="PANTHER" id="PTHR36206">
    <property type="entry name" value="ASPERCRYPTIN BIOSYNTHESIS CLUSTER-SPECIFIC TRANSCRIPTION REGULATOR ATNN-RELATED"/>
    <property type="match status" value="1"/>
</dbReference>
<name>A0ABR4CJT3_9HELO</name>
<accession>A0ABR4CJT3</accession>
<evidence type="ECO:0008006" key="9">
    <source>
        <dbReference type="Google" id="ProtNLM"/>
    </source>
</evidence>
<evidence type="ECO:0000256" key="1">
    <source>
        <dbReference type="ARBA" id="ARBA00022723"/>
    </source>
</evidence>
<evidence type="ECO:0000256" key="4">
    <source>
        <dbReference type="ARBA" id="ARBA00023125"/>
    </source>
</evidence>
<keyword evidence="1" id="KW-0479">Metal-binding</keyword>
<comment type="caution">
    <text evidence="7">The sequence shown here is derived from an EMBL/GenBank/DDBJ whole genome shotgun (WGS) entry which is preliminary data.</text>
</comment>
<dbReference type="Proteomes" id="UP001595075">
    <property type="component" value="Unassembled WGS sequence"/>
</dbReference>
<reference evidence="7 8" key="1">
    <citation type="journal article" date="2024" name="Commun. Biol.">
        <title>Comparative genomic analysis of thermophilic fungi reveals convergent evolutionary adaptations and gene losses.</title>
        <authorList>
            <person name="Steindorff A.S."/>
            <person name="Aguilar-Pontes M.V."/>
            <person name="Robinson A.J."/>
            <person name="Andreopoulos B."/>
            <person name="LaButti K."/>
            <person name="Kuo A."/>
            <person name="Mondo S."/>
            <person name="Riley R."/>
            <person name="Otillar R."/>
            <person name="Haridas S."/>
            <person name="Lipzen A."/>
            <person name="Grimwood J."/>
            <person name="Schmutz J."/>
            <person name="Clum A."/>
            <person name="Reid I.D."/>
            <person name="Moisan M.C."/>
            <person name="Butler G."/>
            <person name="Nguyen T.T.M."/>
            <person name="Dewar K."/>
            <person name="Conant G."/>
            <person name="Drula E."/>
            <person name="Henrissat B."/>
            <person name="Hansel C."/>
            <person name="Singer S."/>
            <person name="Hutchinson M.I."/>
            <person name="de Vries R.P."/>
            <person name="Natvig D.O."/>
            <person name="Powell A.J."/>
            <person name="Tsang A."/>
            <person name="Grigoriev I.V."/>
        </authorList>
    </citation>
    <scope>NUCLEOTIDE SEQUENCE [LARGE SCALE GENOMIC DNA]</scope>
    <source>
        <strain evidence="7 8">CBS 494.80</strain>
    </source>
</reference>